<dbReference type="GO" id="GO:0033645">
    <property type="term" value="C:host cell endomembrane system"/>
    <property type="evidence" value="ECO:0007669"/>
    <property type="project" value="UniProtKB-SubCell"/>
</dbReference>
<evidence type="ECO:0000259" key="11">
    <source>
        <dbReference type="PROSITE" id="PS51743"/>
    </source>
</evidence>
<comment type="catalytic activity">
    <reaction evidence="10">
        <text>ATP + H2O = ADP + phosphate + H(+)</text>
        <dbReference type="Rhea" id="RHEA:13065"/>
        <dbReference type="ChEBI" id="CHEBI:15377"/>
        <dbReference type="ChEBI" id="CHEBI:15378"/>
        <dbReference type="ChEBI" id="CHEBI:30616"/>
        <dbReference type="ChEBI" id="CHEBI:43474"/>
        <dbReference type="ChEBI" id="CHEBI:456216"/>
        <dbReference type="EC" id="3.6.4.13"/>
    </reaction>
</comment>
<evidence type="ECO:0000256" key="9">
    <source>
        <dbReference type="ARBA" id="ARBA00022884"/>
    </source>
</evidence>
<dbReference type="GO" id="GO:0001510">
    <property type="term" value="P:RNA methylation"/>
    <property type="evidence" value="ECO:0007669"/>
    <property type="project" value="TreeGrafter"/>
</dbReference>
<keyword evidence="7" id="KW-0548">Nucleotidyltransferase</keyword>
<dbReference type="GO" id="GO:0042025">
    <property type="term" value="C:host cell nucleus"/>
    <property type="evidence" value="ECO:0007669"/>
    <property type="project" value="UniProtKB-SubCell"/>
</dbReference>
<keyword evidence="2" id="KW-0698">rRNA processing</keyword>
<dbReference type="Pfam" id="PF01443">
    <property type="entry name" value="Viral_helicase1"/>
    <property type="match status" value="1"/>
</dbReference>
<evidence type="ECO:0000256" key="5">
    <source>
        <dbReference type="ARBA" id="ARBA00022679"/>
    </source>
</evidence>
<dbReference type="KEGG" id="vg:18266916"/>
<dbReference type="InterPro" id="IPR002588">
    <property type="entry name" value="Alphavirus-like_MT_dom"/>
</dbReference>
<dbReference type="InterPro" id="IPR050082">
    <property type="entry name" value="RNA_methyltr_RlmE"/>
</dbReference>
<dbReference type="GO" id="GO:0005524">
    <property type="term" value="F:ATP binding"/>
    <property type="evidence" value="ECO:0007669"/>
    <property type="project" value="UniProtKB-KW"/>
</dbReference>
<evidence type="ECO:0000256" key="4">
    <source>
        <dbReference type="ARBA" id="ARBA00022603"/>
    </source>
</evidence>
<comment type="subcellular location">
    <subcellularLocation>
        <location evidence="1">Host nucleus</location>
    </subcellularLocation>
</comment>
<dbReference type="InterPro" id="IPR029063">
    <property type="entry name" value="SAM-dependent_MTases_sf"/>
</dbReference>
<evidence type="ECO:0000313" key="12">
    <source>
        <dbReference type="EMBL" id="AHH60914.1"/>
    </source>
</evidence>
<evidence type="ECO:0000256" key="8">
    <source>
        <dbReference type="ARBA" id="ARBA00022840"/>
    </source>
</evidence>
<dbReference type="RefSeq" id="YP_009001772.1">
    <property type="nucleotide sequence ID" value="NC_023440.1"/>
</dbReference>
<evidence type="ECO:0000256" key="1">
    <source>
        <dbReference type="ARBA" id="ARBA00004147"/>
    </source>
</evidence>
<reference evidence="12 13" key="1">
    <citation type="journal article" date="2014" name="J. Gen. Virol.">
        <title>Characterization of a novel Negevirus and a novel Bunyavirus isolated from Culex (Culex) declarator mosquitoes in Trinidad.</title>
        <authorList>
            <person name="Auguste A.J."/>
            <person name="Carrington C.V."/>
            <person name="Forrester N.L."/>
            <person name="Popov V.L."/>
            <person name="Guzman H."/>
            <person name="Widen S.G."/>
            <person name="Wood T.G."/>
            <person name="Weaver S.C."/>
            <person name="Tesh R.B."/>
        </authorList>
    </citation>
    <scope>NUCLEOTIDE SEQUENCE [LARGE SCALE GENOMIC DNA]</scope>
    <source>
        <strain evidence="12 13">TR7904</strain>
    </source>
</reference>
<dbReference type="SUPFAM" id="SSF56672">
    <property type="entry name" value="DNA/RNA polymerases"/>
    <property type="match status" value="1"/>
</dbReference>
<dbReference type="InterPro" id="IPR027351">
    <property type="entry name" value="(+)RNA_virus_helicase_core_dom"/>
</dbReference>
<proteinExistence type="predicted"/>
<dbReference type="GO" id="GO:0006364">
    <property type="term" value="P:rRNA processing"/>
    <property type="evidence" value="ECO:0007669"/>
    <property type="project" value="UniProtKB-KW"/>
</dbReference>
<keyword evidence="4" id="KW-0489">Methyltransferase</keyword>
<dbReference type="GO" id="GO:0008174">
    <property type="term" value="F:mRNA methyltransferase activity"/>
    <property type="evidence" value="ECO:0007669"/>
    <property type="project" value="UniProtKB-UniRule"/>
</dbReference>
<dbReference type="PANTHER" id="PTHR10920:SF13">
    <property type="entry name" value="PRE-RRNA 2'-O-RIBOSE RNA METHYLTRANSFERASE FTSJ3"/>
    <property type="match status" value="1"/>
</dbReference>
<sequence>MCSNYELCHFGNLCNIELQPFNMNTVSQSDDNGVATNSLLFVSEMAKTVNVDQDQLRLNLTEKLMSRSAAITNEYEHHIVNSVSDSIQRYQNLTKEIHINQRLTDAEKSRLLQLFSPPYKLNFSKAASDIGAHLFYRSLNEIATYRCYDLLGVNEKISPGYDVLIKEVGASVPKLIKYNREYVHACTPNLSLDDTIRLANTARTLDTYIVEGRGTSKQRHLAKRFTNDPIYRCYNKSEYCFIKAKYIVFAHSSYDCSLKNVANMMDASNAYRAIGFIHFSPKILSNLTGGRDNGLNWKLEYKQLSIYGENYKPKYYIIFWFDNDYQNSYVHDLDTYLGIVKHSICTSRKGNTYIIQRLEEIGGLLFYTIIKPLHTIPNSYVIRNMPFGEPEHIIVHYYDLQNDPSKYHYHELIPVRLVVHRKYFEKLYYYLQCLPEGKFTTQNAMIMASTMASRTIVNGMYVSQPYDMDIDLIDRIAYATYFIVYCRRYDFMKVLQKLKNFEDIKRNPTLLNRMSILFRRAKNFVFSSNFEDYKEEKEFHDLLSNCTATIDNDFHTKHSFNILQWVLKLFRINNRYNVKFIPITRVVSIEEDIETIKIVTTSLPRIAPDYDNSDIKTAIAENLRITRIDADVCDIIESHRCDANLIEIPNVYESHCVLLCFCNRHNIKLSELQNILLNSEYYTRLPVKYSIKNSIIGKTAEIRLFELIACVLNVNMCIHFEHTCTQYNVHASTTYHFKVTDNHCTELRERIPFSPVDFPLASISRPRENFPDISTVSKTDKFKMNRVVVDSFSPYVCRSVLKLHEIDANYGVLFPGNICELSCAPGSWIQYSKNVCSTSKFFYSHFIDGLDLIMDTDDMTCLNDLYDGDLTKPDSLTEIGNNIERHNGMDIILSDAVIMMENEDVVDEVKFRQYQDDFFNNLVNWLKPNGNIIFKSFSQLDVSEDVNKVLNHFAEVIFCKPNTSRPISTEYYIVAKRFNADVEIDIMKDYSAIPCAIFAKAVTAAKSALKKRFPSQINYVMPFLQIPCSAPPAEVEIIEEDNAEDEDEESPEDPVECDTFETRVIKQLNKLEFSPLLVNNGIIEHEQICDVNPDVHISCYDTPLIAEELTDHIVYDLPLLRIDLSTVKLHDLLAHISFVAIKVATFKLRVLFDLSSIQDVNVVKKIKAHVINQFAPSEPSIPNRHELVFIAPPVDCTFSISDYEKSIIEYCTYFRTLRASNTNQYSHLYRMLRNNSFNVTHSFKANVVVNTQHLSILMGSTYQFRHPSIRESYTHAYDGENNTFVPFAECASNPSRYYLVGEFTHKMFDQKLVEIVSAVDVNTLKDVQFVLIQGVAGHGKTREIVEKHEPCIKSSPLGDLVIAPTTAGIEVLINRTMSHYKLDSNVLDKRCYRTTTSYLLNHHSRRSYSAVYIDEAIMMHFAQILAVASYSKAKRVYLYGDVTQIPFHSALGDYELKKHSPQSVLSAKAVRNKSYRIPADVACALHEEYLKCHKGFGYDMGIKTTSTVMRSMKVVKLGGISQMLEFYNPNVKYLTFTHTASNDLMKLDPKFQPSTIASYQGSEHPDIAIVRTSISEADPMYNIINICVTALTRHTKSLTYYTMCDKDDFISRCIRYTEQCTDLNIRSYSTSENIGSFAPDIVPVSISGITTKFFQSRQKLTSSYTLVDHRTLKTEREFALNLTRIKNDIFVDKSIFKKFTMSDILKWVKKLAPHVKKIYVRTHGESFENDPKIHEIVEEYKCRNAVTTTVAEKLEAVVQPYIPEEIRLSNFIRVSPTVEMLQVFMTHLFPNSVFVSNQFDAYFVATNDVNYTFENVSFSYHWDRYTPSPYVGMRCAISTPAPAVRPESQREIGFGVMKRNENAPKLTENTCDEDVACHLLQNFKKMLIPESRLVLEDMEPITPTTESIVSWLERQDRNVLKAIIHDIPIQLQSLTDCSLSLKRHPKVRITANAIDIYDSVQTITCHPKFVNAYFCSVVDSAQTRLMKLMLPYFKFFTKSTTEQFGIDCYDVWKDYGRLFLFSGDDSLLIHGTKYREMDMSKFDKSQLNFALLFLCKLFKYLGVPDYITCLYYEMMYYRLCRNVNNKFTVKLTPQMESGSAATYFGNTCFCAAVVLSTLDLDDFRYTPRIEKYSIMFNLEVKEFKYDNPYFCSKFVVIDENQIKFYPDPVKILIKLGRVDLKNPGHVHEFHISLKDLVSQYDSLLDISVISAGVRERYGFPYDCTCHIQNLISVILDDSTFSSLYYTLPGDNLDLSACKYVKD</sequence>
<dbReference type="InterPro" id="IPR043502">
    <property type="entry name" value="DNA/RNA_pol_sf"/>
</dbReference>
<evidence type="ECO:0000313" key="13">
    <source>
        <dbReference type="Proteomes" id="UP000202811"/>
    </source>
</evidence>
<dbReference type="PROSITE" id="PS51743">
    <property type="entry name" value="ALPHAVIRUS_MT"/>
    <property type="match status" value="1"/>
</dbReference>
<evidence type="ECO:0000256" key="6">
    <source>
        <dbReference type="ARBA" id="ARBA00022691"/>
    </source>
</evidence>
<dbReference type="SUPFAM" id="SSF52540">
    <property type="entry name" value="P-loop containing nucleoside triphosphate hydrolases"/>
    <property type="match status" value="1"/>
</dbReference>
<feature type="domain" description="Alphavirus-like MT" evidence="11">
    <location>
        <begin position="124"/>
        <end position="340"/>
    </location>
</feature>
<dbReference type="EMBL" id="KF042857">
    <property type="protein sequence ID" value="AHH60914.1"/>
    <property type="molecule type" value="Genomic_RNA"/>
</dbReference>
<protein>
    <recommendedName>
        <fullName evidence="11">Alphavirus-like MT domain-containing protein</fullName>
    </recommendedName>
</protein>
<name>W5VFZ4_9VIRU</name>
<dbReference type="InterPro" id="IPR002877">
    <property type="entry name" value="RNA_MeTrfase_FtsJ_dom"/>
</dbReference>
<organism evidence="12 13">
    <name type="scientific">Wallerfield virus</name>
    <dbReference type="NCBI Taxonomy" id="1457165"/>
    <lineage>
        <taxon>Viruses</taxon>
        <taxon>Riboviria</taxon>
        <taxon>Negevirus</taxon>
    </lineage>
</organism>
<dbReference type="Pfam" id="PF01728">
    <property type="entry name" value="FtsJ"/>
    <property type="match status" value="1"/>
</dbReference>
<keyword evidence="6" id="KW-0949">S-adenosyl-L-methionine</keyword>
<keyword evidence="8" id="KW-0547">Nucleotide-binding</keyword>
<evidence type="ECO:0000256" key="3">
    <source>
        <dbReference type="ARBA" id="ARBA00022562"/>
    </source>
</evidence>
<dbReference type="GO" id="GO:0003724">
    <property type="term" value="F:RNA helicase activity"/>
    <property type="evidence" value="ECO:0007669"/>
    <property type="project" value="UniProtKB-EC"/>
</dbReference>
<dbReference type="GO" id="GO:0003968">
    <property type="term" value="F:RNA-directed RNA polymerase activity"/>
    <property type="evidence" value="ECO:0007669"/>
    <property type="project" value="InterPro"/>
</dbReference>
<dbReference type="InterPro" id="IPR027417">
    <property type="entry name" value="P-loop_NTPase"/>
</dbReference>
<keyword evidence="3" id="KW-1048">Host nucleus</keyword>
<dbReference type="Gene3D" id="3.40.50.150">
    <property type="entry name" value="Vaccinia Virus protein VP39"/>
    <property type="match status" value="1"/>
</dbReference>
<dbReference type="Pfam" id="PF00978">
    <property type="entry name" value="RdRP_2"/>
    <property type="match status" value="1"/>
</dbReference>
<dbReference type="GeneID" id="18266916"/>
<keyword evidence="9" id="KW-0694">RNA-binding</keyword>
<keyword evidence="8" id="KW-0067">ATP-binding</keyword>
<dbReference type="SUPFAM" id="SSF53335">
    <property type="entry name" value="S-adenosyl-L-methionine-dependent methyltransferases"/>
    <property type="match status" value="1"/>
</dbReference>
<evidence type="ECO:0000256" key="10">
    <source>
        <dbReference type="ARBA" id="ARBA00047984"/>
    </source>
</evidence>
<dbReference type="PANTHER" id="PTHR10920">
    <property type="entry name" value="RIBOSOMAL RNA METHYLTRANSFERASE"/>
    <property type="match status" value="1"/>
</dbReference>
<evidence type="ECO:0000256" key="7">
    <source>
        <dbReference type="ARBA" id="ARBA00022695"/>
    </source>
</evidence>
<dbReference type="Gene3D" id="3.40.50.300">
    <property type="entry name" value="P-loop containing nucleotide triphosphate hydrolases"/>
    <property type="match status" value="2"/>
</dbReference>
<dbReference type="InterPro" id="IPR001788">
    <property type="entry name" value="RNA-dep_RNA_pol_alsuvir"/>
</dbReference>
<dbReference type="Proteomes" id="UP000202811">
    <property type="component" value="Segment"/>
</dbReference>
<dbReference type="GO" id="GO:0016556">
    <property type="term" value="P:mRNA modification"/>
    <property type="evidence" value="ECO:0007669"/>
    <property type="project" value="InterPro"/>
</dbReference>
<dbReference type="GO" id="GO:0003723">
    <property type="term" value="F:RNA binding"/>
    <property type="evidence" value="ECO:0007669"/>
    <property type="project" value="UniProtKB-KW"/>
</dbReference>
<dbReference type="GO" id="GO:0006351">
    <property type="term" value="P:DNA-templated transcription"/>
    <property type="evidence" value="ECO:0007669"/>
    <property type="project" value="InterPro"/>
</dbReference>
<keyword evidence="5" id="KW-0808">Transferase</keyword>
<accession>W5VFZ4</accession>
<evidence type="ECO:0000256" key="2">
    <source>
        <dbReference type="ARBA" id="ARBA00022552"/>
    </source>
</evidence>